<dbReference type="EMBL" id="JBDIZK010000003">
    <property type="protein sequence ID" value="MEN3746856.1"/>
    <property type="molecule type" value="Genomic_DNA"/>
</dbReference>
<dbReference type="Pfam" id="PF11776">
    <property type="entry name" value="RcnB"/>
    <property type="match status" value="1"/>
</dbReference>
<keyword evidence="1" id="KW-1133">Transmembrane helix</keyword>
<keyword evidence="4" id="KW-1185">Reference proteome</keyword>
<evidence type="ECO:0000256" key="1">
    <source>
        <dbReference type="SAM" id="Phobius"/>
    </source>
</evidence>
<evidence type="ECO:0000313" key="3">
    <source>
        <dbReference type="EMBL" id="MEN3746856.1"/>
    </source>
</evidence>
<dbReference type="RefSeq" id="WP_346245851.1">
    <property type="nucleotide sequence ID" value="NZ_JBDIZK010000003.1"/>
</dbReference>
<accession>A0ABV0B803</accession>
<dbReference type="Proteomes" id="UP001427805">
    <property type="component" value="Unassembled WGS sequence"/>
</dbReference>
<comment type="caution">
    <text evidence="3">The sequence shown here is derived from an EMBL/GenBank/DDBJ whole genome shotgun (WGS) entry which is preliminary data.</text>
</comment>
<feature type="signal peptide" evidence="2">
    <location>
        <begin position="1"/>
        <end position="20"/>
    </location>
</feature>
<organism evidence="3 4">
    <name type="scientific">Sphingomonas rustica</name>
    <dbReference type="NCBI Taxonomy" id="3103142"/>
    <lineage>
        <taxon>Bacteria</taxon>
        <taxon>Pseudomonadati</taxon>
        <taxon>Pseudomonadota</taxon>
        <taxon>Alphaproteobacteria</taxon>
        <taxon>Sphingomonadales</taxon>
        <taxon>Sphingomonadaceae</taxon>
        <taxon>Sphingomonas</taxon>
    </lineage>
</organism>
<name>A0ABV0B803_9SPHN</name>
<keyword evidence="1" id="KW-0812">Transmembrane</keyword>
<protein>
    <submittedName>
        <fullName evidence="3">RcnB family protein</fullName>
    </submittedName>
</protein>
<evidence type="ECO:0000256" key="2">
    <source>
        <dbReference type="SAM" id="SignalP"/>
    </source>
</evidence>
<evidence type="ECO:0000313" key="4">
    <source>
        <dbReference type="Proteomes" id="UP001427805"/>
    </source>
</evidence>
<feature type="transmembrane region" description="Helical" evidence="1">
    <location>
        <begin position="102"/>
        <end position="120"/>
    </location>
</feature>
<keyword evidence="2" id="KW-0732">Signal</keyword>
<sequence>MKKFILAVAAVSMVATPVLAAPAQQRHQTVTKTVVKHKPNGRTVVKQTVRRPAPQYRTSWRKGERFDYRQARNYRQVDYRSYHGRLKAPPRGYRYVQSGNDAVLVGITSGLIAAVFANVLR</sequence>
<reference evidence="3 4" key="1">
    <citation type="submission" date="2024-05" db="EMBL/GenBank/DDBJ databases">
        <title>Sphingomonas sp. HF-S3 16S ribosomal RNA gene Genome sequencing and assembly.</title>
        <authorList>
            <person name="Lee H."/>
        </authorList>
    </citation>
    <scope>NUCLEOTIDE SEQUENCE [LARGE SCALE GENOMIC DNA]</scope>
    <source>
        <strain evidence="3 4">HF-S3</strain>
    </source>
</reference>
<feature type="chain" id="PRO_5045059230" evidence="2">
    <location>
        <begin position="21"/>
        <end position="121"/>
    </location>
</feature>
<dbReference type="Gene3D" id="3.10.450.160">
    <property type="entry name" value="inner membrane protein cigr"/>
    <property type="match status" value="1"/>
</dbReference>
<keyword evidence="1" id="KW-0472">Membrane</keyword>
<gene>
    <name evidence="3" type="ORF">TPR58_06740</name>
</gene>
<proteinExistence type="predicted"/>
<dbReference type="InterPro" id="IPR024572">
    <property type="entry name" value="RcnB"/>
</dbReference>